<dbReference type="EMBL" id="MPSB01000010">
    <property type="protein sequence ID" value="ONF95618.1"/>
    <property type="molecule type" value="Genomic_DNA"/>
</dbReference>
<comment type="caution">
    <text evidence="2">The sequence shown here is derived from an EMBL/GenBank/DDBJ whole genome shotgun (WGS) entry which is preliminary data.</text>
</comment>
<dbReference type="CDD" id="cd03443">
    <property type="entry name" value="PaaI_thioesterase"/>
    <property type="match status" value="1"/>
</dbReference>
<dbReference type="InterPro" id="IPR049449">
    <property type="entry name" value="TesB_ACOT8-like_N"/>
</dbReference>
<dbReference type="STRING" id="1915074.SPHI_22850"/>
<dbReference type="Gene3D" id="3.10.129.10">
    <property type="entry name" value="Hotdog Thioesterase"/>
    <property type="match status" value="2"/>
</dbReference>
<proteinExistence type="predicted"/>
<dbReference type="Proteomes" id="UP000188729">
    <property type="component" value="Unassembled WGS sequence"/>
</dbReference>
<feature type="domain" description="Acyl-CoA thioesterase-like N-terminal HotDog" evidence="1">
    <location>
        <begin position="197"/>
        <end position="270"/>
    </location>
</feature>
<reference evidence="2 3" key="1">
    <citation type="submission" date="2016-11" db="EMBL/GenBank/DDBJ databases">
        <title>Genome sequence of Sphingomonas jeddahensis G39.</title>
        <authorList>
            <person name="Poehlein A."/>
            <person name="Wuebbeler J.H."/>
            <person name="Steinbuechel A."/>
            <person name="Daniel R."/>
        </authorList>
    </citation>
    <scope>NUCLEOTIDE SEQUENCE [LARGE SCALE GENOMIC DNA]</scope>
    <source>
        <strain evidence="2 3">G39</strain>
    </source>
</reference>
<evidence type="ECO:0000313" key="3">
    <source>
        <dbReference type="Proteomes" id="UP000188729"/>
    </source>
</evidence>
<sequence>MSRDDAERLYPGFPGSNANEHLRTIPACAALGMAQRASLGGPIVTSLDAKLPAVRDAAGRVSRGAALVLADQATASGVFASLSQPTPMMTLDLRVDWFGPLPDGTLDCAIDDVVREGDLALARGRLLADGVPVGAALARYLIGSMPGGGGHRIEDRREILPPSDVATFALYLDAISSPDGLMMRPRSEHVGAPLPAYHGGVIAALLEHAAVLAIDTSFRPIDIEVRFLAPARAEHPLIARVIPRRTGRRAATIDVEAHQGDPAKPVAIARMLAISDAAGDVQAFELPRP</sequence>
<accession>A0A1V2ETI6</accession>
<dbReference type="RefSeq" id="WP_076745049.1">
    <property type="nucleotide sequence ID" value="NZ_MPSB01000010.1"/>
</dbReference>
<dbReference type="SUPFAM" id="SSF54637">
    <property type="entry name" value="Thioesterase/thiol ester dehydrase-isomerase"/>
    <property type="match status" value="2"/>
</dbReference>
<dbReference type="OrthoDB" id="9813158at2"/>
<protein>
    <submittedName>
        <fullName evidence="2">Thioesterase superfamily protein</fullName>
    </submittedName>
</protein>
<evidence type="ECO:0000259" key="1">
    <source>
        <dbReference type="Pfam" id="PF13622"/>
    </source>
</evidence>
<keyword evidence="3" id="KW-1185">Reference proteome</keyword>
<dbReference type="AlphaFoldDB" id="A0A1V2ETI6"/>
<organism evidence="2 3">
    <name type="scientific">Sphingomonas jeddahensis</name>
    <dbReference type="NCBI Taxonomy" id="1915074"/>
    <lineage>
        <taxon>Bacteria</taxon>
        <taxon>Pseudomonadati</taxon>
        <taxon>Pseudomonadota</taxon>
        <taxon>Alphaproteobacteria</taxon>
        <taxon>Sphingomonadales</taxon>
        <taxon>Sphingomonadaceae</taxon>
        <taxon>Sphingomonas</taxon>
    </lineage>
</organism>
<evidence type="ECO:0000313" key="2">
    <source>
        <dbReference type="EMBL" id="ONF95618.1"/>
    </source>
</evidence>
<name>A0A1V2ETI6_9SPHN</name>
<gene>
    <name evidence="2" type="ORF">SPHI_22850</name>
</gene>
<dbReference type="InterPro" id="IPR029069">
    <property type="entry name" value="HotDog_dom_sf"/>
</dbReference>
<dbReference type="Pfam" id="PF13622">
    <property type="entry name" value="4HBT_3"/>
    <property type="match status" value="1"/>
</dbReference>